<accession>A0A1G8C1V5</accession>
<evidence type="ECO:0000313" key="3">
    <source>
        <dbReference type="EMBL" id="SDH39354.1"/>
    </source>
</evidence>
<dbReference type="RefSeq" id="WP_139185880.1">
    <property type="nucleotide sequence ID" value="NZ_FNDU01000001.1"/>
</dbReference>
<evidence type="ECO:0000256" key="2">
    <source>
        <dbReference type="SAM" id="Phobius"/>
    </source>
</evidence>
<dbReference type="STRING" id="930129.SAMN05216352_101163"/>
<evidence type="ECO:0000313" key="4">
    <source>
        <dbReference type="Proteomes" id="UP000199017"/>
    </source>
</evidence>
<feature type="transmembrane region" description="Helical" evidence="2">
    <location>
        <begin position="53"/>
        <end position="75"/>
    </location>
</feature>
<feature type="compositionally biased region" description="Polar residues" evidence="1">
    <location>
        <begin position="1"/>
        <end position="10"/>
    </location>
</feature>
<organism evidence="3 4">
    <name type="scientific">Alteribacillus bidgolensis</name>
    <dbReference type="NCBI Taxonomy" id="930129"/>
    <lineage>
        <taxon>Bacteria</taxon>
        <taxon>Bacillati</taxon>
        <taxon>Bacillota</taxon>
        <taxon>Bacilli</taxon>
        <taxon>Bacillales</taxon>
        <taxon>Bacillaceae</taxon>
        <taxon>Alteribacillus</taxon>
    </lineage>
</organism>
<dbReference type="AlphaFoldDB" id="A0A1G8C1V5"/>
<feature type="region of interest" description="Disordered" evidence="1">
    <location>
        <begin position="1"/>
        <end position="27"/>
    </location>
</feature>
<reference evidence="3 4" key="1">
    <citation type="submission" date="2016-10" db="EMBL/GenBank/DDBJ databases">
        <authorList>
            <person name="de Groot N.N."/>
        </authorList>
    </citation>
    <scope>NUCLEOTIDE SEQUENCE [LARGE SCALE GENOMIC DNA]</scope>
    <source>
        <strain evidence="4">P4B,CCM 7963,CECT 7998,DSM 25260,IBRC-M 10614,KCTC 13821</strain>
    </source>
</reference>
<proteinExistence type="predicted"/>
<sequence length="79" mass="9321">MMNSNRQGDQAESLRRRTRQNKIREERSINVYSLPPRSEVHKKRKKVMLKYPMVRLLLVLFILIVLIAVFISIQIGSNV</sequence>
<dbReference type="EMBL" id="FNDU01000001">
    <property type="protein sequence ID" value="SDH39354.1"/>
    <property type="molecule type" value="Genomic_DNA"/>
</dbReference>
<keyword evidence="2" id="KW-0812">Transmembrane</keyword>
<name>A0A1G8C1V5_9BACI</name>
<keyword evidence="2" id="KW-1133">Transmembrane helix</keyword>
<keyword evidence="4" id="KW-1185">Reference proteome</keyword>
<dbReference type="Proteomes" id="UP000199017">
    <property type="component" value="Unassembled WGS sequence"/>
</dbReference>
<keyword evidence="2" id="KW-0472">Membrane</keyword>
<gene>
    <name evidence="3" type="ORF">SAMN05216352_101163</name>
</gene>
<protein>
    <submittedName>
        <fullName evidence="3">Uncharacterized protein</fullName>
    </submittedName>
</protein>
<evidence type="ECO:0000256" key="1">
    <source>
        <dbReference type="SAM" id="MobiDB-lite"/>
    </source>
</evidence>